<evidence type="ECO:0000313" key="2">
    <source>
        <dbReference type="EMBL" id="KAK1381791.1"/>
    </source>
</evidence>
<gene>
    <name evidence="2" type="ORF">POM88_019526</name>
</gene>
<name>A0AAD8IB33_9APIA</name>
<evidence type="ECO:0000256" key="1">
    <source>
        <dbReference type="SAM" id="Phobius"/>
    </source>
</evidence>
<accession>A0AAD8IB33</accession>
<dbReference type="PANTHER" id="PTHR35307:SF3">
    <property type="entry name" value="DUF4220 DOMAIN-CONTAINING PROTEIN"/>
    <property type="match status" value="1"/>
</dbReference>
<keyword evidence="1" id="KW-0472">Membrane</keyword>
<feature type="transmembrane region" description="Helical" evidence="1">
    <location>
        <begin position="65"/>
        <end position="85"/>
    </location>
</feature>
<dbReference type="EMBL" id="JAUIZM010000005">
    <property type="protein sequence ID" value="KAK1381791.1"/>
    <property type="molecule type" value="Genomic_DNA"/>
</dbReference>
<proteinExistence type="predicted"/>
<keyword evidence="1" id="KW-1133">Transmembrane helix</keyword>
<protein>
    <submittedName>
        <fullName evidence="2">Uncharacterized protein</fullName>
    </submittedName>
</protein>
<reference evidence="2" key="2">
    <citation type="submission" date="2023-05" db="EMBL/GenBank/DDBJ databases">
        <authorList>
            <person name="Schelkunov M.I."/>
        </authorList>
    </citation>
    <scope>NUCLEOTIDE SEQUENCE</scope>
    <source>
        <strain evidence="2">Hsosn_3</strain>
        <tissue evidence="2">Leaf</tissue>
    </source>
</reference>
<dbReference type="Proteomes" id="UP001237642">
    <property type="component" value="Unassembled WGS sequence"/>
</dbReference>
<keyword evidence="1" id="KW-0812">Transmembrane</keyword>
<reference evidence="2" key="1">
    <citation type="submission" date="2023-02" db="EMBL/GenBank/DDBJ databases">
        <title>Genome of toxic invasive species Heracleum sosnowskyi carries increased number of genes despite the absence of recent whole-genome duplications.</title>
        <authorList>
            <person name="Schelkunov M."/>
            <person name="Shtratnikova V."/>
            <person name="Makarenko M."/>
            <person name="Klepikova A."/>
            <person name="Omelchenko D."/>
            <person name="Novikova G."/>
            <person name="Obukhova E."/>
            <person name="Bogdanov V."/>
            <person name="Penin A."/>
            <person name="Logacheva M."/>
        </authorList>
    </citation>
    <scope>NUCLEOTIDE SEQUENCE</scope>
    <source>
        <strain evidence="2">Hsosn_3</strain>
        <tissue evidence="2">Leaf</tissue>
    </source>
</reference>
<keyword evidence="3" id="KW-1185">Reference proteome</keyword>
<dbReference type="PANTHER" id="PTHR35307">
    <property type="entry name" value="PROTEIN, PUTATIVE-RELATED"/>
    <property type="match status" value="1"/>
</dbReference>
<dbReference type="AlphaFoldDB" id="A0AAD8IB33"/>
<comment type="caution">
    <text evidence="2">The sequence shown here is derived from an EMBL/GenBank/DDBJ whole genome shotgun (WGS) entry which is preliminary data.</text>
</comment>
<sequence length="136" mass="14900">MLPPAEVLPEDSALAVLQSLQFHWSYVYVSTIQAIRSQDQLARLSCSVFICTVMGDFEAMNRKNLLMNIMALGILVITAVVNICIQLGTGVICEAAVVLWSGIDIHHKCLDVDLAMAHKESEKSTLLFLLRLPSAG</sequence>
<evidence type="ECO:0000313" key="3">
    <source>
        <dbReference type="Proteomes" id="UP001237642"/>
    </source>
</evidence>
<organism evidence="2 3">
    <name type="scientific">Heracleum sosnowskyi</name>
    <dbReference type="NCBI Taxonomy" id="360622"/>
    <lineage>
        <taxon>Eukaryota</taxon>
        <taxon>Viridiplantae</taxon>
        <taxon>Streptophyta</taxon>
        <taxon>Embryophyta</taxon>
        <taxon>Tracheophyta</taxon>
        <taxon>Spermatophyta</taxon>
        <taxon>Magnoliopsida</taxon>
        <taxon>eudicotyledons</taxon>
        <taxon>Gunneridae</taxon>
        <taxon>Pentapetalae</taxon>
        <taxon>asterids</taxon>
        <taxon>campanulids</taxon>
        <taxon>Apiales</taxon>
        <taxon>Apiaceae</taxon>
        <taxon>Apioideae</taxon>
        <taxon>apioid superclade</taxon>
        <taxon>Tordylieae</taxon>
        <taxon>Tordyliinae</taxon>
        <taxon>Heracleum</taxon>
    </lineage>
</organism>